<sequence length="238" mass="27167">MQDLFHWLKLMIKLGLMVILCVIAVIILINLFVILVTKANMSSEFSQMDTKYQSAEVPVLVLGAGVIDNERPSDILKARLDQALEVYQQAPDKIFIMTGDHREDNYNEVAVMKKYLVSQGIPSQQIYLDHAGYSTYDSIYRLKKIIHVDRVIIISQGYHLPRALMLAEHLKIDSVGLPAAEIDSTRAHREFREIFARLKDFAVCYLAYQPETPEIHYAFSLNYSGDDTDSKSQLNQPD</sequence>
<dbReference type="Gene3D" id="3.40.50.620">
    <property type="entry name" value="HUPs"/>
    <property type="match status" value="1"/>
</dbReference>
<keyword evidence="1" id="KW-1133">Transmembrane helix</keyword>
<dbReference type="OrthoDB" id="9782395at2"/>
<reference evidence="3 4" key="1">
    <citation type="submission" date="2016-10" db="EMBL/GenBank/DDBJ databases">
        <authorList>
            <person name="de Groot N.N."/>
        </authorList>
    </citation>
    <scope>NUCLEOTIDE SEQUENCE [LARGE SCALE GENOMIC DNA]</scope>
    <source>
        <strain evidence="3 4">DSM 15695</strain>
    </source>
</reference>
<dbReference type="GO" id="GO:0005886">
    <property type="term" value="C:plasma membrane"/>
    <property type="evidence" value="ECO:0007669"/>
    <property type="project" value="TreeGrafter"/>
</dbReference>
<dbReference type="InterPro" id="IPR003848">
    <property type="entry name" value="DUF218"/>
</dbReference>
<evidence type="ECO:0000256" key="1">
    <source>
        <dbReference type="SAM" id="Phobius"/>
    </source>
</evidence>
<keyword evidence="4" id="KW-1185">Reference proteome</keyword>
<evidence type="ECO:0000313" key="3">
    <source>
        <dbReference type="EMBL" id="SEQ47919.1"/>
    </source>
</evidence>
<accession>A0A1H9GCY2</accession>
<gene>
    <name evidence="3" type="ORF">SAMN04488558_1133</name>
</gene>
<organism evidence="3 4">
    <name type="scientific">Ignavigranum ruoffiae</name>
    <dbReference type="NCBI Taxonomy" id="89093"/>
    <lineage>
        <taxon>Bacteria</taxon>
        <taxon>Bacillati</taxon>
        <taxon>Bacillota</taxon>
        <taxon>Bacilli</taxon>
        <taxon>Lactobacillales</taxon>
        <taxon>Aerococcaceae</taxon>
        <taxon>Ignavigranum</taxon>
    </lineage>
</organism>
<dbReference type="AlphaFoldDB" id="A0A1H9GCY2"/>
<name>A0A1H9GCY2_9LACT</name>
<keyword evidence="1" id="KW-0472">Membrane</keyword>
<dbReference type="InterPro" id="IPR014729">
    <property type="entry name" value="Rossmann-like_a/b/a_fold"/>
</dbReference>
<dbReference type="CDD" id="cd06259">
    <property type="entry name" value="YdcF-like"/>
    <property type="match status" value="1"/>
</dbReference>
<dbReference type="Proteomes" id="UP000198833">
    <property type="component" value="Unassembled WGS sequence"/>
</dbReference>
<evidence type="ECO:0000313" key="4">
    <source>
        <dbReference type="Proteomes" id="UP000198833"/>
    </source>
</evidence>
<dbReference type="PANTHER" id="PTHR30336">
    <property type="entry name" value="INNER MEMBRANE PROTEIN, PROBABLE PERMEASE"/>
    <property type="match status" value="1"/>
</dbReference>
<evidence type="ECO:0000259" key="2">
    <source>
        <dbReference type="Pfam" id="PF02698"/>
    </source>
</evidence>
<dbReference type="InterPro" id="IPR051599">
    <property type="entry name" value="Cell_Envelope_Assoc"/>
</dbReference>
<dbReference type="Pfam" id="PF02698">
    <property type="entry name" value="DUF218"/>
    <property type="match status" value="1"/>
</dbReference>
<dbReference type="PANTHER" id="PTHR30336:SF6">
    <property type="entry name" value="INTEGRAL MEMBRANE PROTEIN"/>
    <property type="match status" value="1"/>
</dbReference>
<feature type="transmembrane region" description="Helical" evidence="1">
    <location>
        <begin position="12"/>
        <end position="36"/>
    </location>
</feature>
<feature type="domain" description="DUF218" evidence="2">
    <location>
        <begin position="59"/>
        <end position="179"/>
    </location>
</feature>
<proteinExistence type="predicted"/>
<protein>
    <submittedName>
        <fullName evidence="3">Protein SanA, affects membrane permeability for vancomycin</fullName>
    </submittedName>
</protein>
<dbReference type="RefSeq" id="WP_092572602.1">
    <property type="nucleotide sequence ID" value="NZ_FOEN01000013.1"/>
</dbReference>
<keyword evidence="1" id="KW-0812">Transmembrane</keyword>
<dbReference type="STRING" id="89093.SAMN04488558_1133"/>
<dbReference type="EMBL" id="FOEN01000013">
    <property type="protein sequence ID" value="SEQ47919.1"/>
    <property type="molecule type" value="Genomic_DNA"/>
</dbReference>